<keyword evidence="3" id="KW-0472">Membrane</keyword>
<dbReference type="Gene3D" id="2.60.40.1240">
    <property type="match status" value="1"/>
</dbReference>
<feature type="region of interest" description="Disordered" evidence="2">
    <location>
        <begin position="1"/>
        <end position="38"/>
    </location>
</feature>
<feature type="domain" description="DUF4352" evidence="4">
    <location>
        <begin position="123"/>
        <end position="245"/>
    </location>
</feature>
<keyword evidence="6" id="KW-1185">Reference proteome</keyword>
<proteinExistence type="predicted"/>
<organism evidence="5 6">
    <name type="scientific">Micromonospora tulbaghiae</name>
    <dbReference type="NCBI Taxonomy" id="479978"/>
    <lineage>
        <taxon>Bacteria</taxon>
        <taxon>Bacillati</taxon>
        <taxon>Actinomycetota</taxon>
        <taxon>Actinomycetes</taxon>
        <taxon>Micromonosporales</taxon>
        <taxon>Micromonosporaceae</taxon>
        <taxon>Micromonospora</taxon>
    </lineage>
</organism>
<comment type="caution">
    <text evidence="5">The sequence shown here is derived from an EMBL/GenBank/DDBJ whole genome shotgun (WGS) entry which is preliminary data.</text>
</comment>
<dbReference type="InterPro" id="IPR029050">
    <property type="entry name" value="Immunoprotect_excell_Ig-like"/>
</dbReference>
<name>A0ABY0KKN5_9ACTN</name>
<feature type="compositionally biased region" description="Low complexity" evidence="2">
    <location>
        <begin position="91"/>
        <end position="106"/>
    </location>
</feature>
<protein>
    <recommendedName>
        <fullName evidence="4">DUF4352 domain-containing protein</fullName>
    </recommendedName>
</protein>
<evidence type="ECO:0000256" key="2">
    <source>
        <dbReference type="SAM" id="MobiDB-lite"/>
    </source>
</evidence>
<gene>
    <name evidence="5" type="ORF">GA0070562_3278</name>
</gene>
<dbReference type="InterPro" id="IPR029051">
    <property type="entry name" value="DUF4352"/>
</dbReference>
<accession>A0ABY0KKN5</accession>
<keyword evidence="1" id="KW-0732">Signal</keyword>
<evidence type="ECO:0000256" key="1">
    <source>
        <dbReference type="ARBA" id="ARBA00022729"/>
    </source>
</evidence>
<keyword evidence="3" id="KW-1133">Transmembrane helix</keyword>
<evidence type="ECO:0000256" key="3">
    <source>
        <dbReference type="SAM" id="Phobius"/>
    </source>
</evidence>
<evidence type="ECO:0000313" key="6">
    <source>
        <dbReference type="Proteomes" id="UP000199405"/>
    </source>
</evidence>
<dbReference type="EMBL" id="FMCQ01000003">
    <property type="protein sequence ID" value="SCE83973.1"/>
    <property type="molecule type" value="Genomic_DNA"/>
</dbReference>
<evidence type="ECO:0000313" key="5">
    <source>
        <dbReference type="EMBL" id="SCE83973.1"/>
    </source>
</evidence>
<dbReference type="Pfam" id="PF11611">
    <property type="entry name" value="DUF4352"/>
    <property type="match status" value="1"/>
</dbReference>
<feature type="compositionally biased region" description="Pro residues" evidence="2">
    <location>
        <begin position="9"/>
        <end position="38"/>
    </location>
</feature>
<feature type="region of interest" description="Disordered" evidence="2">
    <location>
        <begin position="91"/>
        <end position="120"/>
    </location>
</feature>
<keyword evidence="3" id="KW-0812">Transmembrane</keyword>
<feature type="transmembrane region" description="Helical" evidence="3">
    <location>
        <begin position="47"/>
        <end position="71"/>
    </location>
</feature>
<reference evidence="5 6" key="1">
    <citation type="submission" date="2016-06" db="EMBL/GenBank/DDBJ databases">
        <authorList>
            <person name="Varghese N."/>
            <person name="Submissions Spin"/>
        </authorList>
    </citation>
    <scope>NUCLEOTIDE SEQUENCE [LARGE SCALE GENOMIC DNA]</scope>
    <source>
        <strain evidence="5 6">DSM 45142</strain>
    </source>
</reference>
<sequence>MTAPHNPGSYPPPPGPPGSYPPPPGPPGVYPPPPGQPGFGPPPKKKWLMPVLIGVAVVVVFCCGGPALLALTGDEKSPGAAGNGAPVAPAADGAGLAPTSAPTSAAAPPPVKSEKPADAPKAYRIGDKVRGGDFEFTAHSIKCGIAKVGSDFLNKKAQGSFCRVVLTAKNVTKKAKLFHADGTVSALDATGREYEADGEAAIYGNESGEGFLDEINPGNAVKANVYFDVPKGTKLVKLVFDAGLFTLAEDAEVTL</sequence>
<evidence type="ECO:0000259" key="4">
    <source>
        <dbReference type="Pfam" id="PF11611"/>
    </source>
</evidence>
<dbReference type="Proteomes" id="UP000199405">
    <property type="component" value="Unassembled WGS sequence"/>
</dbReference>